<protein>
    <submittedName>
        <fullName evidence="1">Uncharacterized protein</fullName>
    </submittedName>
</protein>
<proteinExistence type="predicted"/>
<name>A0A1Y5P6I4_9MYCO</name>
<gene>
    <name evidence="1" type="ORF">MHPYR_190134</name>
</gene>
<accession>A0A1Y5P6I4</accession>
<reference evidence="1" key="1">
    <citation type="submission" date="2016-03" db="EMBL/GenBank/DDBJ databases">
        <authorList>
            <person name="Ploux O."/>
        </authorList>
    </citation>
    <scope>NUCLEOTIDE SEQUENCE</scope>
    <source>
        <strain evidence="1">UC10</strain>
    </source>
</reference>
<evidence type="ECO:0000313" key="1">
    <source>
        <dbReference type="EMBL" id="SBS74302.1"/>
    </source>
</evidence>
<organism evidence="1">
    <name type="scientific">uncultured Mycobacterium sp</name>
    <dbReference type="NCBI Taxonomy" id="171292"/>
    <lineage>
        <taxon>Bacteria</taxon>
        <taxon>Bacillati</taxon>
        <taxon>Actinomycetota</taxon>
        <taxon>Actinomycetes</taxon>
        <taxon>Mycobacteriales</taxon>
        <taxon>Mycobacteriaceae</taxon>
        <taxon>Mycobacterium</taxon>
        <taxon>environmental samples</taxon>
    </lineage>
</organism>
<dbReference type="EMBL" id="FLQS01000011">
    <property type="protein sequence ID" value="SBS74302.1"/>
    <property type="molecule type" value="Genomic_DNA"/>
</dbReference>
<sequence length="64" mass="6826">MPLGGTEGSTASPMSASLLAPGVQAREDFGSLRFNPSERNQRLLRNQPIPGIDVRICAPECIDS</sequence>
<dbReference type="AlphaFoldDB" id="A0A1Y5P6I4"/>